<protein>
    <submittedName>
        <fullName evidence="1">Uncharacterized protein</fullName>
    </submittedName>
</protein>
<evidence type="ECO:0000313" key="1">
    <source>
        <dbReference type="EMBL" id="KAI6654970.1"/>
    </source>
</evidence>
<dbReference type="AlphaFoldDB" id="A0AAV7K329"/>
<reference evidence="1 2" key="1">
    <citation type="journal article" date="2023" name="BMC Biol.">
        <title>The compact genome of the sponge Oopsacas minuta (Hexactinellida) is lacking key metazoan core genes.</title>
        <authorList>
            <person name="Santini S."/>
            <person name="Schenkelaars Q."/>
            <person name="Jourda C."/>
            <person name="Duchesne M."/>
            <person name="Belahbib H."/>
            <person name="Rocher C."/>
            <person name="Selva M."/>
            <person name="Riesgo A."/>
            <person name="Vervoort M."/>
            <person name="Leys S.P."/>
            <person name="Kodjabachian L."/>
            <person name="Le Bivic A."/>
            <person name="Borchiellini C."/>
            <person name="Claverie J.M."/>
            <person name="Renard E."/>
        </authorList>
    </citation>
    <scope>NUCLEOTIDE SEQUENCE [LARGE SCALE GENOMIC DNA]</scope>
    <source>
        <strain evidence="1">SPO-2</strain>
    </source>
</reference>
<gene>
    <name evidence="1" type="ORF">LOD99_2848</name>
</gene>
<proteinExistence type="predicted"/>
<dbReference type="EMBL" id="JAKMXF010000221">
    <property type="protein sequence ID" value="KAI6654970.1"/>
    <property type="molecule type" value="Genomic_DNA"/>
</dbReference>
<organism evidence="1 2">
    <name type="scientific">Oopsacas minuta</name>
    <dbReference type="NCBI Taxonomy" id="111878"/>
    <lineage>
        <taxon>Eukaryota</taxon>
        <taxon>Metazoa</taxon>
        <taxon>Porifera</taxon>
        <taxon>Hexactinellida</taxon>
        <taxon>Hexasterophora</taxon>
        <taxon>Lyssacinosida</taxon>
        <taxon>Leucopsacidae</taxon>
        <taxon>Oopsacas</taxon>
    </lineage>
</organism>
<name>A0AAV7K329_9METZ</name>
<dbReference type="SUPFAM" id="SSF50729">
    <property type="entry name" value="PH domain-like"/>
    <property type="match status" value="1"/>
</dbReference>
<sequence>MSFNILVTQTISCFEEVLRFINTIPDSNKEQKYLSSLVKNLIEEWKQQKDDNNKNRRQMSEHVGCSKKNFEETLERVRRNSKIESTKVVKKELPVIAPVKSADIQIKDPEQYLAVPQELPPRAPSRFPPTLPPRNNLTQGNVHKEAGMKRKDLKVSNSCCELGVNLNSMSRIKNTNIQQEPNKTSLEPTKTSLEPKDSDTLTRSYDINLNNNPMDWLPTPEPLNRKISPLSSSEDNLSIDVPKMKPTGSCSDILRLSNEDLTGESTLLSNSLRSSHVKFKSKSGKYTQMYITLVGKNMYVSRNYADDQSELIYSLDDYEIVPKDEGRSKNLIQLWSNNIVQCTICIKSADIRDDWYKSMIRSKYKPKTKSPLGSVEVPPLEPPPASERAKIKDRGIYVSANRVDPTAARDLGIKVVIREQDELRNDNEVESEYLELQSNEGVSRDNHKVFEHPYLSATTNFPLQYPVNDSETCKESDYFLVPNKYFQNNS</sequence>
<dbReference type="Proteomes" id="UP001165289">
    <property type="component" value="Unassembled WGS sequence"/>
</dbReference>
<evidence type="ECO:0000313" key="2">
    <source>
        <dbReference type="Proteomes" id="UP001165289"/>
    </source>
</evidence>
<keyword evidence="2" id="KW-1185">Reference proteome</keyword>
<accession>A0AAV7K329</accession>
<comment type="caution">
    <text evidence="1">The sequence shown here is derived from an EMBL/GenBank/DDBJ whole genome shotgun (WGS) entry which is preliminary data.</text>
</comment>